<keyword evidence="2" id="KW-0378">Hydrolase</keyword>
<name>A0A6J7WZK3_9CAUD</name>
<keyword evidence="2" id="KW-0645">Protease</keyword>
<dbReference type="EMBL" id="LR798320">
    <property type="protein sequence ID" value="CAB5223247.1"/>
    <property type="molecule type" value="Genomic_DNA"/>
</dbReference>
<dbReference type="Pfam" id="PF13539">
    <property type="entry name" value="Peptidase_M15_4"/>
    <property type="match status" value="1"/>
</dbReference>
<dbReference type="InterPro" id="IPR039561">
    <property type="entry name" value="Peptidase_M15C"/>
</dbReference>
<evidence type="ECO:0000313" key="2">
    <source>
        <dbReference type="EMBL" id="CAB5223247.1"/>
    </source>
</evidence>
<evidence type="ECO:0000259" key="1">
    <source>
        <dbReference type="Pfam" id="PF13539"/>
    </source>
</evidence>
<feature type="domain" description="Peptidase M15C" evidence="1">
    <location>
        <begin position="81"/>
        <end position="136"/>
    </location>
</feature>
<keyword evidence="2" id="KW-0121">Carboxypeptidase</keyword>
<protein>
    <submittedName>
        <fullName evidence="2">D-alanyl-D-alanine carboxypeptidase</fullName>
    </submittedName>
</protein>
<proteinExistence type="predicted"/>
<dbReference type="SUPFAM" id="SSF55166">
    <property type="entry name" value="Hedgehog/DD-peptidase"/>
    <property type="match status" value="1"/>
</dbReference>
<dbReference type="Gene3D" id="3.30.1380.10">
    <property type="match status" value="1"/>
</dbReference>
<dbReference type="GO" id="GO:0004180">
    <property type="term" value="F:carboxypeptidase activity"/>
    <property type="evidence" value="ECO:0007669"/>
    <property type="project" value="UniProtKB-KW"/>
</dbReference>
<gene>
    <name evidence="2" type="ORF">UFOVP384_17</name>
</gene>
<reference evidence="2" key="1">
    <citation type="submission" date="2020-05" db="EMBL/GenBank/DDBJ databases">
        <authorList>
            <person name="Chiriac C."/>
            <person name="Salcher M."/>
            <person name="Ghai R."/>
            <person name="Kavagutti S V."/>
        </authorList>
    </citation>
    <scope>NUCLEOTIDE SEQUENCE</scope>
</reference>
<dbReference type="InterPro" id="IPR009045">
    <property type="entry name" value="Zn_M74/Hedgehog-like"/>
</dbReference>
<organism evidence="2">
    <name type="scientific">uncultured Caudovirales phage</name>
    <dbReference type="NCBI Taxonomy" id="2100421"/>
    <lineage>
        <taxon>Viruses</taxon>
        <taxon>Duplodnaviria</taxon>
        <taxon>Heunggongvirae</taxon>
        <taxon>Uroviricota</taxon>
        <taxon>Caudoviricetes</taxon>
        <taxon>Peduoviridae</taxon>
        <taxon>Maltschvirus</taxon>
        <taxon>Maltschvirus maltsch</taxon>
    </lineage>
</organism>
<accession>A0A6J7WZK3</accession>
<sequence>MIYSKDALKKYGQPSEKNNYMTLWDVPTHLEIGVIPKRIYCNKDLVKPLEQAFTNLIKTGCVKELKTWDGCFNIRKMRGLQSMSLHSWGIAVDLNAFENGLNAEPKLSQAFVKCFTDAGFDWGGVWKRKDGMHFQLSNLYL</sequence>